<gene>
    <name evidence="1" type="ORF">MENTE1834_LOCUS39123</name>
</gene>
<keyword evidence="2" id="KW-1185">Reference proteome</keyword>
<reference evidence="1" key="1">
    <citation type="submission" date="2023-11" db="EMBL/GenBank/DDBJ databases">
        <authorList>
            <person name="Poullet M."/>
        </authorList>
    </citation>
    <scope>NUCLEOTIDE SEQUENCE</scope>
    <source>
        <strain evidence="1">E1834</strain>
    </source>
</reference>
<name>A0ACB1AIA6_MELEN</name>
<dbReference type="Proteomes" id="UP001497535">
    <property type="component" value="Unassembled WGS sequence"/>
</dbReference>
<comment type="caution">
    <text evidence="1">The sequence shown here is derived from an EMBL/GenBank/DDBJ whole genome shotgun (WGS) entry which is preliminary data.</text>
</comment>
<dbReference type="EMBL" id="CAVMJV010000087">
    <property type="protein sequence ID" value="CAK5091287.1"/>
    <property type="molecule type" value="Genomic_DNA"/>
</dbReference>
<sequence>MPSKDKVNRRKRRQRHLAESEFDSNATNSCGVEGVSNDGFLFNVNSTRGSITGDGNSMDCLSMVDGGVELALESGVVCEVSEVGSEVGDCEMREVGRRLVSCEISQFGSQIESNIINDNFYNDFESESDSFSVFSLNSSKNSVLSYERSKGGRPKKMKRSSGRPKKNCVKKNSFVNEFNSINIVNTPSNDNLNMNYVPEFLSIDLLDIPFGPMPNIENRIFTDDIVFSRPEIINLWSDPNEWLQDSFVFIYLKFLSYRSNLNVVVVSPQFVVVEHHFGQGVEPLNIFDYCFNYNQDYDILLIPIIFPGHFGLVIFDRSDRDNFSCVFVDSLPSVNRLTDVSCGVFDHRRVDLIKRCICDLTPGLFVENINIQVLSRSMFTEQRDGINCGFYACLYSEGNVFYGTFRN</sequence>
<proteinExistence type="predicted"/>
<accession>A0ACB1AIA6</accession>
<organism evidence="1 2">
    <name type="scientific">Meloidogyne enterolobii</name>
    <name type="common">Root-knot nematode worm</name>
    <name type="synonym">Meloidogyne mayaguensis</name>
    <dbReference type="NCBI Taxonomy" id="390850"/>
    <lineage>
        <taxon>Eukaryota</taxon>
        <taxon>Metazoa</taxon>
        <taxon>Ecdysozoa</taxon>
        <taxon>Nematoda</taxon>
        <taxon>Chromadorea</taxon>
        <taxon>Rhabditida</taxon>
        <taxon>Tylenchina</taxon>
        <taxon>Tylenchomorpha</taxon>
        <taxon>Tylenchoidea</taxon>
        <taxon>Meloidogynidae</taxon>
        <taxon>Meloidogyninae</taxon>
        <taxon>Meloidogyne</taxon>
    </lineage>
</organism>
<protein>
    <submittedName>
        <fullName evidence="1">Uncharacterized protein</fullName>
    </submittedName>
</protein>
<evidence type="ECO:0000313" key="2">
    <source>
        <dbReference type="Proteomes" id="UP001497535"/>
    </source>
</evidence>
<evidence type="ECO:0000313" key="1">
    <source>
        <dbReference type="EMBL" id="CAK5091287.1"/>
    </source>
</evidence>